<feature type="compositionally biased region" description="Low complexity" evidence="2">
    <location>
        <begin position="17"/>
        <end position="33"/>
    </location>
</feature>
<comment type="caution">
    <text evidence="3">The sequence shown here is derived from an EMBL/GenBank/DDBJ whole genome shotgun (WGS) entry which is preliminary data.</text>
</comment>
<reference evidence="3" key="1">
    <citation type="submission" date="2023-06" db="EMBL/GenBank/DDBJ databases">
        <title>Survivors Of The Sea: Transcriptome response of Skeletonema marinoi to long-term dormancy.</title>
        <authorList>
            <person name="Pinder M.I.M."/>
            <person name="Kourtchenko O."/>
            <person name="Robertson E.K."/>
            <person name="Larsson T."/>
            <person name="Maumus F."/>
            <person name="Osuna-Cruz C.M."/>
            <person name="Vancaester E."/>
            <person name="Stenow R."/>
            <person name="Vandepoele K."/>
            <person name="Ploug H."/>
            <person name="Bruchert V."/>
            <person name="Godhe A."/>
            <person name="Topel M."/>
        </authorList>
    </citation>
    <scope>NUCLEOTIDE SEQUENCE</scope>
    <source>
        <strain evidence="3">R05AC</strain>
    </source>
</reference>
<feature type="compositionally biased region" description="Polar residues" evidence="2">
    <location>
        <begin position="1"/>
        <end position="16"/>
    </location>
</feature>
<evidence type="ECO:0000256" key="1">
    <source>
        <dbReference type="SAM" id="Coils"/>
    </source>
</evidence>
<dbReference type="EMBL" id="JATAAI010000007">
    <property type="protein sequence ID" value="KAK1744519.1"/>
    <property type="molecule type" value="Genomic_DNA"/>
</dbReference>
<organism evidence="3 4">
    <name type="scientific">Skeletonema marinoi</name>
    <dbReference type="NCBI Taxonomy" id="267567"/>
    <lineage>
        <taxon>Eukaryota</taxon>
        <taxon>Sar</taxon>
        <taxon>Stramenopiles</taxon>
        <taxon>Ochrophyta</taxon>
        <taxon>Bacillariophyta</taxon>
        <taxon>Coscinodiscophyceae</taxon>
        <taxon>Thalassiosirophycidae</taxon>
        <taxon>Thalassiosirales</taxon>
        <taxon>Skeletonemataceae</taxon>
        <taxon>Skeletonema</taxon>
        <taxon>Skeletonema marinoi-dohrnii complex</taxon>
    </lineage>
</organism>
<keyword evidence="4" id="KW-1185">Reference proteome</keyword>
<feature type="coiled-coil region" evidence="1">
    <location>
        <begin position="133"/>
        <end position="167"/>
    </location>
</feature>
<keyword evidence="1" id="KW-0175">Coiled coil</keyword>
<dbReference type="Proteomes" id="UP001224775">
    <property type="component" value="Unassembled WGS sequence"/>
</dbReference>
<evidence type="ECO:0000313" key="4">
    <source>
        <dbReference type="Proteomes" id="UP001224775"/>
    </source>
</evidence>
<feature type="region of interest" description="Disordered" evidence="2">
    <location>
        <begin position="1"/>
        <end position="33"/>
    </location>
</feature>
<proteinExistence type="predicted"/>
<protein>
    <submittedName>
        <fullName evidence="3">Uncharacterized protein</fullName>
    </submittedName>
</protein>
<dbReference type="AlphaFoldDB" id="A0AAD8YDJ9"/>
<sequence length="186" mass="21152">MTITSMFQSSRLASKSNQNAEQNVAANAKETNANVAANANESVELKQVSFQESRDDPSLFERFFSAPSNVLSGAIAEAASIADDIQTVITAELDEEKELSQLREERELREVQDVKSLKEDWKEVEVKGSHTDLAKEIKKLGKLERILERAEKQIMKSEKQIYLTEQKQMKTRMKIKALSRKFELDE</sequence>
<name>A0AAD8YDJ9_9STRA</name>
<evidence type="ECO:0000313" key="3">
    <source>
        <dbReference type="EMBL" id="KAK1744519.1"/>
    </source>
</evidence>
<gene>
    <name evidence="3" type="ORF">QTG54_005052</name>
</gene>
<accession>A0AAD8YDJ9</accession>
<evidence type="ECO:0000256" key="2">
    <source>
        <dbReference type="SAM" id="MobiDB-lite"/>
    </source>
</evidence>